<reference evidence="2 3" key="1">
    <citation type="journal article" date="2020" name="IScience">
        <title>Genome Sequencing of the Endangered Kingdonia uniflora (Circaeasteraceae, Ranunculales) Reveals Potential Mechanisms of Evolutionary Specialization.</title>
        <authorList>
            <person name="Sun Y."/>
            <person name="Deng T."/>
            <person name="Zhang A."/>
            <person name="Moore M.J."/>
            <person name="Landis J.B."/>
            <person name="Lin N."/>
            <person name="Zhang H."/>
            <person name="Zhang X."/>
            <person name="Huang J."/>
            <person name="Zhang X."/>
            <person name="Sun H."/>
            <person name="Wang H."/>
        </authorList>
    </citation>
    <scope>NUCLEOTIDE SEQUENCE [LARGE SCALE GENOMIC DNA]</scope>
    <source>
        <strain evidence="2">TB1705</strain>
        <tissue evidence="2">Leaf</tissue>
    </source>
</reference>
<accession>A0A7J7LJJ0</accession>
<comment type="caution">
    <text evidence="2">The sequence shown here is derived from an EMBL/GenBank/DDBJ whole genome shotgun (WGS) entry which is preliminary data.</text>
</comment>
<feature type="compositionally biased region" description="Low complexity" evidence="1">
    <location>
        <begin position="10"/>
        <end position="23"/>
    </location>
</feature>
<gene>
    <name evidence="2" type="ORF">GIB67_002690</name>
</gene>
<proteinExistence type="predicted"/>
<feature type="compositionally biased region" description="Basic and acidic residues" evidence="1">
    <location>
        <begin position="43"/>
        <end position="57"/>
    </location>
</feature>
<dbReference type="Proteomes" id="UP000541444">
    <property type="component" value="Unassembled WGS sequence"/>
</dbReference>
<name>A0A7J7LJJ0_9MAGN</name>
<dbReference type="AlphaFoldDB" id="A0A7J7LJJ0"/>
<keyword evidence="3" id="KW-1185">Reference proteome</keyword>
<organism evidence="2 3">
    <name type="scientific">Kingdonia uniflora</name>
    <dbReference type="NCBI Taxonomy" id="39325"/>
    <lineage>
        <taxon>Eukaryota</taxon>
        <taxon>Viridiplantae</taxon>
        <taxon>Streptophyta</taxon>
        <taxon>Embryophyta</taxon>
        <taxon>Tracheophyta</taxon>
        <taxon>Spermatophyta</taxon>
        <taxon>Magnoliopsida</taxon>
        <taxon>Ranunculales</taxon>
        <taxon>Circaeasteraceae</taxon>
        <taxon>Kingdonia</taxon>
    </lineage>
</organism>
<protein>
    <submittedName>
        <fullName evidence="2">Uncharacterized protein</fullName>
    </submittedName>
</protein>
<evidence type="ECO:0000313" key="2">
    <source>
        <dbReference type="EMBL" id="KAF6142826.1"/>
    </source>
</evidence>
<dbReference type="EMBL" id="JACGCM010002238">
    <property type="protein sequence ID" value="KAF6142826.1"/>
    <property type="molecule type" value="Genomic_DNA"/>
</dbReference>
<feature type="region of interest" description="Disordered" evidence="1">
    <location>
        <begin position="1"/>
        <end position="65"/>
    </location>
</feature>
<sequence length="128" mass="14045">MSQAKRPYCNTTTSNNNNTNNNSGVPRLVMKKAKSQQQQPKHNHFEEDMMIDEDPKATDIGGGSIGCSGNPTGVAANLSRKIATLPQPPPKKKFVIKLNKVYPLKLWSLRNCGYKLAFDVPSSLNVCA</sequence>
<evidence type="ECO:0000256" key="1">
    <source>
        <dbReference type="SAM" id="MobiDB-lite"/>
    </source>
</evidence>
<evidence type="ECO:0000313" key="3">
    <source>
        <dbReference type="Proteomes" id="UP000541444"/>
    </source>
</evidence>